<accession>A0A9X3S767</accession>
<dbReference type="GO" id="GO:0005524">
    <property type="term" value="F:ATP binding"/>
    <property type="evidence" value="ECO:0007669"/>
    <property type="project" value="UniProtKB-KW"/>
</dbReference>
<dbReference type="EMBL" id="JAPDDP010000002">
    <property type="protein sequence ID" value="MDA0178836.1"/>
    <property type="molecule type" value="Genomic_DNA"/>
</dbReference>
<dbReference type="Pfam" id="PF13191">
    <property type="entry name" value="AAA_16"/>
    <property type="match status" value="1"/>
</dbReference>
<feature type="non-terminal residue" evidence="4">
    <location>
        <position position="390"/>
    </location>
</feature>
<keyword evidence="1" id="KW-0547">Nucleotide-binding</keyword>
<name>A0A9X3S767_9ACTN</name>
<proteinExistence type="predicted"/>
<organism evidence="4 5">
    <name type="scientific">Solirubrobacter phytolaccae</name>
    <dbReference type="NCBI Taxonomy" id="1404360"/>
    <lineage>
        <taxon>Bacteria</taxon>
        <taxon>Bacillati</taxon>
        <taxon>Actinomycetota</taxon>
        <taxon>Thermoleophilia</taxon>
        <taxon>Solirubrobacterales</taxon>
        <taxon>Solirubrobacteraceae</taxon>
        <taxon>Solirubrobacter</taxon>
    </lineage>
</organism>
<dbReference type="Proteomes" id="UP001147653">
    <property type="component" value="Unassembled WGS sequence"/>
</dbReference>
<evidence type="ECO:0000259" key="3">
    <source>
        <dbReference type="Pfam" id="PF13191"/>
    </source>
</evidence>
<gene>
    <name evidence="4" type="ORF">OJ997_00895</name>
</gene>
<feature type="domain" description="Orc1-like AAA ATPase" evidence="3">
    <location>
        <begin position="3"/>
        <end position="169"/>
    </location>
</feature>
<dbReference type="PANTHER" id="PTHR16305:SF35">
    <property type="entry name" value="TRANSCRIPTIONAL ACTIVATOR DOMAIN"/>
    <property type="match status" value="1"/>
</dbReference>
<dbReference type="InterPro" id="IPR027417">
    <property type="entry name" value="P-loop_NTPase"/>
</dbReference>
<dbReference type="GO" id="GO:0005737">
    <property type="term" value="C:cytoplasm"/>
    <property type="evidence" value="ECO:0007669"/>
    <property type="project" value="TreeGrafter"/>
</dbReference>
<protein>
    <submittedName>
        <fullName evidence="4">AAA family ATPase</fullName>
    </submittedName>
</protein>
<comment type="caution">
    <text evidence="4">The sequence shown here is derived from an EMBL/GenBank/DDBJ whole genome shotgun (WGS) entry which is preliminary data.</text>
</comment>
<dbReference type="SUPFAM" id="SSF52540">
    <property type="entry name" value="P-loop containing nucleoside triphosphate hydrolases"/>
    <property type="match status" value="1"/>
</dbReference>
<dbReference type="AlphaFoldDB" id="A0A9X3S767"/>
<evidence type="ECO:0000256" key="1">
    <source>
        <dbReference type="ARBA" id="ARBA00022741"/>
    </source>
</evidence>
<reference evidence="4" key="1">
    <citation type="submission" date="2022-10" db="EMBL/GenBank/DDBJ databases">
        <title>The WGS of Solirubrobacter phytolaccae KCTC 29190.</title>
        <authorList>
            <person name="Jiang Z."/>
        </authorList>
    </citation>
    <scope>NUCLEOTIDE SEQUENCE</scope>
    <source>
        <strain evidence="4">KCTC 29190</strain>
    </source>
</reference>
<evidence type="ECO:0000313" key="5">
    <source>
        <dbReference type="Proteomes" id="UP001147653"/>
    </source>
</evidence>
<sequence length="390" mass="40748">MLLERSGEERALAEALARVQGGAGALVVLEAAGGLGKTSLLRATHERAREDGLRRLHARASELEAGFGFGVVRQLFEPVLHQASPEERERWLAGAAGLAGAMFTAAQAPAAVGDDAVFQRLHGLYWLTANLCDDRPLVISVDDAQWSDEPSLQFLGFLARRIEATPVLLLVATRPIGEHSQPALTQLVADPTAEVLRPRPLSGASVGRLLTDALAADAEAAFVRACERATQGNPLLLSELLRELTALRIAPTAAEATRIEALGPQGVATVVLVRIARMPTAATALARALAVLGDGASLRAAAELADLDDAVPALRTLLAAEVVVESDGLSFVHPIVRAAVYDSVPDRSALHWRAARMLAAAGGADEAIGAQLLAAAPAGDPWAVEALRAA</sequence>
<dbReference type="GO" id="GO:0004016">
    <property type="term" value="F:adenylate cyclase activity"/>
    <property type="evidence" value="ECO:0007669"/>
    <property type="project" value="TreeGrafter"/>
</dbReference>
<keyword evidence="5" id="KW-1185">Reference proteome</keyword>
<dbReference type="InterPro" id="IPR041664">
    <property type="entry name" value="AAA_16"/>
</dbReference>
<dbReference type="PANTHER" id="PTHR16305">
    <property type="entry name" value="TESTICULAR SOLUBLE ADENYLYL CYCLASE"/>
    <property type="match status" value="1"/>
</dbReference>
<keyword evidence="2" id="KW-0067">ATP-binding</keyword>
<evidence type="ECO:0000313" key="4">
    <source>
        <dbReference type="EMBL" id="MDA0178836.1"/>
    </source>
</evidence>
<evidence type="ECO:0000256" key="2">
    <source>
        <dbReference type="ARBA" id="ARBA00022840"/>
    </source>
</evidence>
<dbReference type="RefSeq" id="WP_270023105.1">
    <property type="nucleotide sequence ID" value="NZ_JAPDDP010000002.1"/>
</dbReference>